<dbReference type="OrthoDB" id="9793421at2"/>
<evidence type="ECO:0000256" key="3">
    <source>
        <dbReference type="ARBA" id="ARBA00039140"/>
    </source>
</evidence>
<proteinExistence type="predicted"/>
<dbReference type="InterPro" id="IPR035909">
    <property type="entry name" value="CheB_C"/>
</dbReference>
<dbReference type="Gene3D" id="3.40.50.180">
    <property type="entry name" value="Methylesterase CheB, C-terminal domain"/>
    <property type="match status" value="1"/>
</dbReference>
<evidence type="ECO:0000256" key="1">
    <source>
        <dbReference type="ARBA" id="ARBA00022500"/>
    </source>
</evidence>
<accession>A0A238JFF7</accession>
<dbReference type="EMBL" id="FXXP01000002">
    <property type="protein sequence ID" value="SMX29145.1"/>
    <property type="molecule type" value="Genomic_DNA"/>
</dbReference>
<dbReference type="PANTHER" id="PTHR42872">
    <property type="entry name" value="PROTEIN-GLUTAMATE METHYLESTERASE/PROTEIN-GLUTAMINE GLUTAMINASE"/>
    <property type="match status" value="1"/>
</dbReference>
<protein>
    <recommendedName>
        <fullName evidence="3">protein-glutamate methylesterase</fullName>
        <ecNumber evidence="3">3.1.1.61</ecNumber>
    </recommendedName>
</protein>
<gene>
    <name evidence="8" type="primary">cheB3</name>
    <name evidence="8" type="ORF">TRP8649_03277</name>
</gene>
<feature type="active site" evidence="5">
    <location>
        <position position="302"/>
    </location>
</feature>
<dbReference type="EC" id="3.1.1.61" evidence="3"/>
<dbReference type="RefSeq" id="WP_099246975.1">
    <property type="nucleotide sequence ID" value="NZ_FXXP01000002.1"/>
</dbReference>
<dbReference type="PIRSF" id="PIRSF000876">
    <property type="entry name" value="RR_chemtxs_CheB"/>
    <property type="match status" value="1"/>
</dbReference>
<dbReference type="SUPFAM" id="SSF52738">
    <property type="entry name" value="Methylesterase CheB, C-terminal domain"/>
    <property type="match status" value="1"/>
</dbReference>
<evidence type="ECO:0000256" key="5">
    <source>
        <dbReference type="PROSITE-ProRule" id="PRU00050"/>
    </source>
</evidence>
<comment type="catalytic activity">
    <reaction evidence="4">
        <text>[protein]-L-glutamate 5-O-methyl ester + H2O = L-glutamyl-[protein] + methanol + H(+)</text>
        <dbReference type="Rhea" id="RHEA:23236"/>
        <dbReference type="Rhea" id="RHEA-COMP:10208"/>
        <dbReference type="Rhea" id="RHEA-COMP:10311"/>
        <dbReference type="ChEBI" id="CHEBI:15377"/>
        <dbReference type="ChEBI" id="CHEBI:15378"/>
        <dbReference type="ChEBI" id="CHEBI:17790"/>
        <dbReference type="ChEBI" id="CHEBI:29973"/>
        <dbReference type="ChEBI" id="CHEBI:82795"/>
        <dbReference type="EC" id="3.1.1.61"/>
    </reaction>
</comment>
<name>A0A238JFF7_9RHOB</name>
<feature type="active site" evidence="5">
    <location>
        <position position="207"/>
    </location>
</feature>
<dbReference type="GO" id="GO:0006935">
    <property type="term" value="P:chemotaxis"/>
    <property type="evidence" value="ECO:0007669"/>
    <property type="project" value="UniProtKB-UniRule"/>
</dbReference>
<keyword evidence="2 5" id="KW-0378">Hydrolase</keyword>
<dbReference type="GO" id="GO:0005737">
    <property type="term" value="C:cytoplasm"/>
    <property type="evidence" value="ECO:0007669"/>
    <property type="project" value="InterPro"/>
</dbReference>
<feature type="domain" description="CheB-type methylesterase" evidence="7">
    <location>
        <begin position="169"/>
        <end position="360"/>
    </location>
</feature>
<evidence type="ECO:0000256" key="4">
    <source>
        <dbReference type="ARBA" id="ARBA00048267"/>
    </source>
</evidence>
<reference evidence="9" key="1">
    <citation type="submission" date="2017-05" db="EMBL/GenBank/DDBJ databases">
        <authorList>
            <person name="Rodrigo-Torres L."/>
            <person name="Arahal R. D."/>
            <person name="Lucena T."/>
        </authorList>
    </citation>
    <scope>NUCLEOTIDE SEQUENCE [LARGE SCALE GENOMIC DNA]</scope>
    <source>
        <strain evidence="9">CECT 8649</strain>
    </source>
</reference>
<keyword evidence="1 5" id="KW-0145">Chemotaxis</keyword>
<dbReference type="Proteomes" id="UP000225972">
    <property type="component" value="Unassembled WGS sequence"/>
</dbReference>
<evidence type="ECO:0000256" key="2">
    <source>
        <dbReference type="ARBA" id="ARBA00022801"/>
    </source>
</evidence>
<sequence length="369" mass="38799">MSTNTVIVATTSLAQRNQIATLVNGLKDFVVIAKTGDLMNTYTHVEEKVPNVVLISEPLASLPEFEVMRALFATLDVRWLVLTSLGASHRSKSSINPGSDLFSIPGNSSAAVIEGQLRSLTRHGRHSLSPISRERSLRNRKPVADPTTSSAPGPKLKQAPSTALPDRITTQNTPIILIGASTGGVDALLTVLGSFPHDCPPTLIVQHTGAGFGESLAGLLDRQCKPRIALSNGEATLERGQITIGAGNKAHLILQNDAPARSFSMIGDPVSGHLPSVDMLFKSGLRWAERISAALLTGMGKDGADGLLQLRKAGARTFAQDEASSVVFGMPRAAIENGAATAVLPIDKIGPALLKGPQSSGLQPRKVLS</sequence>
<dbReference type="CDD" id="cd16432">
    <property type="entry name" value="CheB_Rec"/>
    <property type="match status" value="1"/>
</dbReference>
<dbReference type="PANTHER" id="PTHR42872:SF6">
    <property type="entry name" value="PROTEIN-GLUTAMATE METHYLESTERASE_PROTEIN-GLUTAMINE GLUTAMINASE"/>
    <property type="match status" value="1"/>
</dbReference>
<evidence type="ECO:0000313" key="8">
    <source>
        <dbReference type="EMBL" id="SMX29145.1"/>
    </source>
</evidence>
<evidence type="ECO:0000256" key="6">
    <source>
        <dbReference type="SAM" id="MobiDB-lite"/>
    </source>
</evidence>
<feature type="region of interest" description="Disordered" evidence="6">
    <location>
        <begin position="123"/>
        <end position="165"/>
    </location>
</feature>
<dbReference type="Pfam" id="PF01339">
    <property type="entry name" value="CheB_methylest"/>
    <property type="match status" value="1"/>
</dbReference>
<dbReference type="AlphaFoldDB" id="A0A238JFF7"/>
<feature type="active site" evidence="5">
    <location>
        <position position="181"/>
    </location>
</feature>
<dbReference type="GO" id="GO:0008984">
    <property type="term" value="F:protein-glutamate methylesterase activity"/>
    <property type="evidence" value="ECO:0007669"/>
    <property type="project" value="UniProtKB-EC"/>
</dbReference>
<evidence type="ECO:0000313" key="9">
    <source>
        <dbReference type="Proteomes" id="UP000225972"/>
    </source>
</evidence>
<dbReference type="GO" id="GO:0000156">
    <property type="term" value="F:phosphorelay response regulator activity"/>
    <property type="evidence" value="ECO:0007669"/>
    <property type="project" value="InterPro"/>
</dbReference>
<dbReference type="InterPro" id="IPR008248">
    <property type="entry name" value="CheB-like"/>
</dbReference>
<evidence type="ECO:0000259" key="7">
    <source>
        <dbReference type="PROSITE" id="PS50122"/>
    </source>
</evidence>
<organism evidence="8 9">
    <name type="scientific">Pelagimonas phthalicica</name>
    <dbReference type="NCBI Taxonomy" id="1037362"/>
    <lineage>
        <taxon>Bacteria</taxon>
        <taxon>Pseudomonadati</taxon>
        <taxon>Pseudomonadota</taxon>
        <taxon>Alphaproteobacteria</taxon>
        <taxon>Rhodobacterales</taxon>
        <taxon>Roseobacteraceae</taxon>
        <taxon>Pelagimonas</taxon>
    </lineage>
</organism>
<dbReference type="InterPro" id="IPR000673">
    <property type="entry name" value="Sig_transdc_resp-reg_Me-estase"/>
</dbReference>
<dbReference type="PROSITE" id="PS50122">
    <property type="entry name" value="CHEB"/>
    <property type="match status" value="1"/>
</dbReference>
<keyword evidence="9" id="KW-1185">Reference proteome</keyword>